<evidence type="ECO:0000313" key="4">
    <source>
        <dbReference type="EMBL" id="KAG5511471.1"/>
    </source>
</evidence>
<keyword evidence="1" id="KW-0677">Repeat</keyword>
<keyword evidence="5" id="KW-1185">Reference proteome</keyword>
<organism evidence="4 5">
    <name type="scientific">Porcisia hertigi</name>
    <dbReference type="NCBI Taxonomy" id="2761500"/>
    <lineage>
        <taxon>Eukaryota</taxon>
        <taxon>Discoba</taxon>
        <taxon>Euglenozoa</taxon>
        <taxon>Kinetoplastea</taxon>
        <taxon>Metakinetoplastina</taxon>
        <taxon>Trypanosomatida</taxon>
        <taxon>Trypanosomatidae</taxon>
        <taxon>Leishmaniinae</taxon>
        <taxon>Porcisia</taxon>
    </lineage>
</organism>
<dbReference type="OrthoDB" id="423343at2759"/>
<keyword evidence="2" id="KW-0175">Coiled coil</keyword>
<dbReference type="EMBL" id="JAFJZO010000005">
    <property type="protein sequence ID" value="KAG5511471.1"/>
    <property type="molecule type" value="Genomic_DNA"/>
</dbReference>
<comment type="caution">
    <text evidence="4">The sequence shown here is derived from an EMBL/GenBank/DDBJ whole genome shotgun (WGS) entry which is preliminary data.</text>
</comment>
<gene>
    <name evidence="4" type="ORF">JKF63_07435</name>
</gene>
<accession>A0A836YHZ5</accession>
<dbReference type="InterPro" id="IPR003409">
    <property type="entry name" value="MORN"/>
</dbReference>
<dbReference type="Pfam" id="PF02493">
    <property type="entry name" value="MORN"/>
    <property type="match status" value="5"/>
</dbReference>
<protein>
    <submittedName>
        <fullName evidence="4">Uncharacterized protein</fullName>
    </submittedName>
</protein>
<evidence type="ECO:0000256" key="2">
    <source>
        <dbReference type="SAM" id="Coils"/>
    </source>
</evidence>
<evidence type="ECO:0000313" key="5">
    <source>
        <dbReference type="Proteomes" id="UP000674318"/>
    </source>
</evidence>
<dbReference type="PANTHER" id="PTHR43215:SF14">
    <property type="entry name" value="RADIAL SPOKE HEAD 1 HOMOLOG"/>
    <property type="match status" value="1"/>
</dbReference>
<sequence>MSEDGSDVAVALPPIWQFIHPTHNRADSSEDEEDEGDDVDVAHSKTTAQGARPADYVKLKRSAPRLGQLIRFLNDLEEEEEEEVQGILLEKDPVTGQTLLQWATLNNHFMLVEYLVKRMKRAAFAFDSDSVDVVVYDRWVEMRPELPTSAEVAERQKQRENEKAKILAERAMANKDDVDEEDEFEEEEEVEPMPEELVYDTLEDYHGDWGDGGVGVVKRIGELGVYVGPRLPDGTKQGLGQTLFPSGDCYTGEYKENQRDGRGVYWWSKSFALYCGEWFRNKRHGYGRMVYPDGSRYLGRWVHGKRSGKGRYVYADGSSYDGSWVKDEKHGSGTYFLMDGSSFMGTFHHGQFVSGEWRLASGTVRYIGNFENNVPVGSGVYVHRCGLKAGAFQQEGTYSADGKEWLPSMLKGTSRMIPHMDLVVPPQPSGSVRVPIEFGAQCTGRTMADLIKVANYPPLLRWVASLESMEKDMVASGVELKAVEVQSMRYDAADFDVIAEVTILPVLVDRAGKRIRLPSESLTLKPSVTRLMILLEAPGTQPVVILEKSLQGASPDENHQQSRLPAVRISEDTSVDGDVVETVGPALRLKLTSTEFMALLLPPLRCNPVEGNAEESVWMYAQEVYPEAIAQLERKLQQLFAESPEGSTQYMAVPLSDVTATSTDAMTVMAATNVQQRRATQMLPSGTVVPQRPPTPPPPILEPRPELQPLYDAKVRRDERELEEGEEEE</sequence>
<reference evidence="4 5" key="1">
    <citation type="submission" date="2021-02" db="EMBL/GenBank/DDBJ databases">
        <title>Porcisia hertigi Genome sequencing and assembly.</title>
        <authorList>
            <person name="Almutairi H."/>
            <person name="Gatherer D."/>
        </authorList>
    </citation>
    <scope>NUCLEOTIDE SEQUENCE [LARGE SCALE GENOMIC DNA]</scope>
    <source>
        <strain evidence="4 5">C119</strain>
    </source>
</reference>
<dbReference type="SMART" id="SM00698">
    <property type="entry name" value="MORN"/>
    <property type="match status" value="5"/>
</dbReference>
<dbReference type="Proteomes" id="UP000674318">
    <property type="component" value="Unassembled WGS sequence"/>
</dbReference>
<evidence type="ECO:0000256" key="1">
    <source>
        <dbReference type="ARBA" id="ARBA00022737"/>
    </source>
</evidence>
<feature type="compositionally biased region" description="Acidic residues" evidence="3">
    <location>
        <begin position="29"/>
        <end position="39"/>
    </location>
</feature>
<name>A0A836YHZ5_9TRYP</name>
<proteinExistence type="predicted"/>
<feature type="compositionally biased region" description="Pro residues" evidence="3">
    <location>
        <begin position="691"/>
        <end position="702"/>
    </location>
</feature>
<dbReference type="KEGG" id="phet:94293450"/>
<dbReference type="PANTHER" id="PTHR43215">
    <property type="entry name" value="RADIAL SPOKE HEAD 1 HOMOLOG"/>
    <property type="match status" value="1"/>
</dbReference>
<feature type="region of interest" description="Disordered" evidence="3">
    <location>
        <begin position="21"/>
        <end position="52"/>
    </location>
</feature>
<dbReference type="Gene3D" id="2.20.110.10">
    <property type="entry name" value="Histone H3 K4-specific methyltransferase SET7/9 N-terminal domain"/>
    <property type="match status" value="2"/>
</dbReference>
<dbReference type="GeneID" id="94293450"/>
<dbReference type="AlphaFoldDB" id="A0A836YHZ5"/>
<dbReference type="SUPFAM" id="SSF82185">
    <property type="entry name" value="Histone H3 K4-specific methyltransferase SET7/9 N-terminal domain"/>
    <property type="match status" value="1"/>
</dbReference>
<feature type="coiled-coil region" evidence="2">
    <location>
        <begin position="150"/>
        <end position="181"/>
    </location>
</feature>
<evidence type="ECO:0000256" key="3">
    <source>
        <dbReference type="SAM" id="MobiDB-lite"/>
    </source>
</evidence>
<feature type="region of interest" description="Disordered" evidence="3">
    <location>
        <begin position="681"/>
        <end position="729"/>
    </location>
</feature>
<dbReference type="RefSeq" id="XP_067759683.1">
    <property type="nucleotide sequence ID" value="XM_067903373.1"/>
</dbReference>